<sequence length="347" mass="37832">MIDAREKARKLVLGAGWWSGLAALSTPLLAGAGAILMLHRVRRHATSPLGLNSHLSIEPDFLDRLLADLKRRGLALVSLDELLERLPAGGRRAVAITLDDGWLDNLTDALPVFEAHDAPFTVYVAPGLTSGAVEPWWEVVEEKVARSDAIYLPEGEGGAALACADPADKLSVARSLMERLTNDVPEAGQQDFLRQIGALPESTADGRRFMDWDEIRGLSAHPLATIGAHTMHHYNLRRLEEQVALREMSASAAGIEAETGMRPSHFAYPYGYERAVGAREVALAREAGFASAVTTRHGVLHKEHAHHLHALPRISINGNFQRLSYVRTLLSGLTTPLSNRGRRVVTV</sequence>
<dbReference type="EMBL" id="JAZHFV010000010">
    <property type="protein sequence ID" value="MEX4010178.1"/>
    <property type="molecule type" value="Genomic_DNA"/>
</dbReference>
<evidence type="ECO:0000259" key="6">
    <source>
        <dbReference type="PROSITE" id="PS51677"/>
    </source>
</evidence>
<dbReference type="InterPro" id="IPR002509">
    <property type="entry name" value="NODB_dom"/>
</dbReference>
<dbReference type="RefSeq" id="WP_368804905.1">
    <property type="nucleotide sequence ID" value="NZ_JAZHFV010000010.1"/>
</dbReference>
<keyword evidence="4" id="KW-0732">Signal</keyword>
<reference evidence="7 8" key="1">
    <citation type="submission" date="2024-01" db="EMBL/GenBank/DDBJ databases">
        <title>New evidence supports the origin of RcGTA from prophage.</title>
        <authorList>
            <person name="Xu Y."/>
            <person name="Liu B."/>
            <person name="Chen F."/>
        </authorList>
    </citation>
    <scope>NUCLEOTIDE SEQUENCE [LARGE SCALE GENOMIC DNA]</scope>
    <source>
        <strain evidence="7 8">CBW1107-2</strain>
    </source>
</reference>
<evidence type="ECO:0000313" key="8">
    <source>
        <dbReference type="Proteomes" id="UP001559025"/>
    </source>
</evidence>
<comment type="caution">
    <text evidence="7">The sequence shown here is derived from an EMBL/GenBank/DDBJ whole genome shotgun (WGS) entry which is preliminary data.</text>
</comment>
<evidence type="ECO:0000256" key="3">
    <source>
        <dbReference type="ARBA" id="ARBA00020071"/>
    </source>
</evidence>
<organism evidence="7 8">
    <name type="scientific">Neoaquamicrobium sediminum</name>
    <dbReference type="NCBI Taxonomy" id="1849104"/>
    <lineage>
        <taxon>Bacteria</taxon>
        <taxon>Pseudomonadati</taxon>
        <taxon>Pseudomonadota</taxon>
        <taxon>Alphaproteobacteria</taxon>
        <taxon>Hyphomicrobiales</taxon>
        <taxon>Phyllobacteriaceae</taxon>
        <taxon>Neoaquamicrobium</taxon>
    </lineage>
</organism>
<evidence type="ECO:0000256" key="5">
    <source>
        <dbReference type="ARBA" id="ARBA00032976"/>
    </source>
</evidence>
<dbReference type="Pfam" id="PF01522">
    <property type="entry name" value="Polysacc_deac_1"/>
    <property type="match status" value="1"/>
</dbReference>
<protein>
    <recommendedName>
        <fullName evidence="3">Chitooligosaccharide deacetylase</fullName>
    </recommendedName>
    <alternativeName>
        <fullName evidence="5">Nodulation protein B</fullName>
    </alternativeName>
</protein>
<accession>A0ABV3WZQ8</accession>
<dbReference type="PANTHER" id="PTHR34216:SF7">
    <property type="entry name" value="POLY-BETA-1,6-N-ACETYL-D-GLUCOSAMINE N-DEACETYLASE"/>
    <property type="match status" value="1"/>
</dbReference>
<comment type="function">
    <text evidence="1">Is involved in generating a small heat-stable compound (Nod), an acylated oligomer of N-acetylglucosamine, that stimulates mitosis in various plant protoplasts.</text>
</comment>
<keyword evidence="8" id="KW-1185">Reference proteome</keyword>
<dbReference type="CDD" id="cd10968">
    <property type="entry name" value="CE4_Mlr8448_like_5s"/>
    <property type="match status" value="1"/>
</dbReference>
<name>A0ABV3WZQ8_9HYPH</name>
<dbReference type="SUPFAM" id="SSF88713">
    <property type="entry name" value="Glycoside hydrolase/deacetylase"/>
    <property type="match status" value="1"/>
</dbReference>
<evidence type="ECO:0000313" key="7">
    <source>
        <dbReference type="EMBL" id="MEX4010178.1"/>
    </source>
</evidence>
<gene>
    <name evidence="7" type="ORF">V1479_22925</name>
</gene>
<dbReference type="Gene3D" id="3.20.20.370">
    <property type="entry name" value="Glycoside hydrolase/deacetylase"/>
    <property type="match status" value="1"/>
</dbReference>
<feature type="domain" description="NodB homology" evidence="6">
    <location>
        <begin position="92"/>
        <end position="347"/>
    </location>
</feature>
<evidence type="ECO:0000256" key="2">
    <source>
        <dbReference type="ARBA" id="ARBA00010973"/>
    </source>
</evidence>
<dbReference type="InterPro" id="IPR051398">
    <property type="entry name" value="Polysacch_Deacetylase"/>
</dbReference>
<dbReference type="PROSITE" id="PS51677">
    <property type="entry name" value="NODB"/>
    <property type="match status" value="1"/>
</dbReference>
<dbReference type="InterPro" id="IPR011330">
    <property type="entry name" value="Glyco_hydro/deAcase_b/a-brl"/>
</dbReference>
<evidence type="ECO:0000256" key="4">
    <source>
        <dbReference type="ARBA" id="ARBA00022729"/>
    </source>
</evidence>
<dbReference type="Proteomes" id="UP001559025">
    <property type="component" value="Unassembled WGS sequence"/>
</dbReference>
<dbReference type="PANTHER" id="PTHR34216">
    <property type="match status" value="1"/>
</dbReference>
<comment type="similarity">
    <text evidence="2">Belongs to the polysaccharide deacetylase family.</text>
</comment>
<proteinExistence type="inferred from homology"/>
<evidence type="ECO:0000256" key="1">
    <source>
        <dbReference type="ARBA" id="ARBA00003236"/>
    </source>
</evidence>